<dbReference type="AlphaFoldDB" id="A0A653ACA4"/>
<protein>
    <submittedName>
        <fullName evidence="1">Uncharacterized protein</fullName>
    </submittedName>
</protein>
<dbReference type="PANTHER" id="PTHR36842">
    <property type="entry name" value="PROTEIN TOLB HOMOLOG"/>
    <property type="match status" value="1"/>
</dbReference>
<dbReference type="PANTHER" id="PTHR36842:SF1">
    <property type="entry name" value="PROTEIN TOLB"/>
    <property type="match status" value="1"/>
</dbReference>
<proteinExistence type="predicted"/>
<gene>
    <name evidence="1" type="ORF">TRIP_D310085</name>
</gene>
<dbReference type="Gene3D" id="2.120.10.30">
    <property type="entry name" value="TolB, C-terminal domain"/>
    <property type="match status" value="1"/>
</dbReference>
<evidence type="ECO:0000313" key="1">
    <source>
        <dbReference type="EMBL" id="VBB45690.1"/>
    </source>
</evidence>
<dbReference type="EMBL" id="UPXZ01000025">
    <property type="protein sequence ID" value="VBB45690.1"/>
    <property type="molecule type" value="Genomic_DNA"/>
</dbReference>
<sequence>MTKMIILFLLLMTSVQNLLSVSYEVIDAKFSPNSTTIALIIRDKECTNLRLYFTESDGLTTDIIVDSLKNTTIRELKFSPDGNKIALLLTTDMITDLYLYTIEDKKLTRCTNSNELKEYNTDLAYKNSLSWCDNQRIIFLSKHSGLSQQYIFDFSTMTLKENGASKGDEYWLTYSRKNQKSYYISSVNNKEPSVFERKLNSQINTEISRDNNNHLNLFLSDKGNFVFYSIMPQISPNIYDLNNSKLLKLKLPKSNVRIIGWSEKDTTVIYTFSHYENDDNFPITDLFFYNYINGTKQLISKNIEPNLGVLVSPDGNKVLFNKVPQAVEINQNEKKFNSEQIQTYVTDQKGVCKSFGNNGTAKDWSSDNNTLVFVTKNSIRLLNVETKKEKIIHITD</sequence>
<organism evidence="1">
    <name type="scientific">uncultured Paludibacter sp</name>
    <dbReference type="NCBI Taxonomy" id="497635"/>
    <lineage>
        <taxon>Bacteria</taxon>
        <taxon>Pseudomonadati</taxon>
        <taxon>Bacteroidota</taxon>
        <taxon>Bacteroidia</taxon>
        <taxon>Bacteroidales</taxon>
        <taxon>Paludibacteraceae</taxon>
        <taxon>Paludibacter</taxon>
        <taxon>environmental samples</taxon>
    </lineage>
</organism>
<name>A0A653ACA4_9BACT</name>
<reference evidence="1" key="1">
    <citation type="submission" date="2018-07" db="EMBL/GenBank/DDBJ databases">
        <authorList>
            <consortium name="Genoscope - CEA"/>
            <person name="William W."/>
        </authorList>
    </citation>
    <scope>NUCLEOTIDE SEQUENCE</scope>
    <source>
        <strain evidence="1">IK1</strain>
    </source>
</reference>
<accession>A0A653ACA4</accession>
<dbReference type="InterPro" id="IPR011042">
    <property type="entry name" value="6-blade_b-propeller_TolB-like"/>
</dbReference>
<dbReference type="SUPFAM" id="SSF82171">
    <property type="entry name" value="DPP6 N-terminal domain-like"/>
    <property type="match status" value="1"/>
</dbReference>